<comment type="caution">
    <text evidence="2">The sequence shown here is derived from an EMBL/GenBank/DDBJ whole genome shotgun (WGS) entry which is preliminary data.</text>
</comment>
<accession>A0A918PLA4</accession>
<protein>
    <submittedName>
        <fullName evidence="2">Uncharacterized protein</fullName>
    </submittedName>
</protein>
<name>A0A918PLA4_9ACTN</name>
<dbReference type="AlphaFoldDB" id="A0A918PLA4"/>
<feature type="compositionally biased region" description="Low complexity" evidence="1">
    <location>
        <begin position="1"/>
        <end position="16"/>
    </location>
</feature>
<feature type="region of interest" description="Disordered" evidence="1">
    <location>
        <begin position="1"/>
        <end position="22"/>
    </location>
</feature>
<organism evidence="2 3">
    <name type="scientific">Streptomyces inusitatus</name>
    <dbReference type="NCBI Taxonomy" id="68221"/>
    <lineage>
        <taxon>Bacteria</taxon>
        <taxon>Bacillati</taxon>
        <taxon>Actinomycetota</taxon>
        <taxon>Actinomycetes</taxon>
        <taxon>Kitasatosporales</taxon>
        <taxon>Streptomycetaceae</taxon>
        <taxon>Streptomyces</taxon>
    </lineage>
</organism>
<keyword evidence="3" id="KW-1185">Reference proteome</keyword>
<proteinExistence type="predicted"/>
<dbReference type="Proteomes" id="UP000630936">
    <property type="component" value="Unassembled WGS sequence"/>
</dbReference>
<gene>
    <name evidence="2" type="ORF">GCM10010387_03750</name>
</gene>
<evidence type="ECO:0000313" key="2">
    <source>
        <dbReference type="EMBL" id="GGZ14794.1"/>
    </source>
</evidence>
<evidence type="ECO:0000313" key="3">
    <source>
        <dbReference type="Proteomes" id="UP000630936"/>
    </source>
</evidence>
<sequence>MGAAATAGAAQSAVMARASGRAPVRDKAVVLGIRDMRDIRRRFSGPGDDDTAMALSFLTEGCRSSAFAPRPRSARRTARESENTDRTSEVHASPLLSRLSDEQRNGSRNFLR</sequence>
<evidence type="ECO:0000256" key="1">
    <source>
        <dbReference type="SAM" id="MobiDB-lite"/>
    </source>
</evidence>
<dbReference type="EMBL" id="BMWG01000001">
    <property type="protein sequence ID" value="GGZ14794.1"/>
    <property type="molecule type" value="Genomic_DNA"/>
</dbReference>
<feature type="region of interest" description="Disordered" evidence="1">
    <location>
        <begin position="65"/>
        <end position="112"/>
    </location>
</feature>
<feature type="compositionally biased region" description="Basic and acidic residues" evidence="1">
    <location>
        <begin position="77"/>
        <end position="89"/>
    </location>
</feature>
<reference evidence="2" key="2">
    <citation type="submission" date="2020-09" db="EMBL/GenBank/DDBJ databases">
        <authorList>
            <person name="Sun Q."/>
            <person name="Ohkuma M."/>
        </authorList>
    </citation>
    <scope>NUCLEOTIDE SEQUENCE</scope>
    <source>
        <strain evidence="2">JCM 4988</strain>
    </source>
</reference>
<reference evidence="2" key="1">
    <citation type="journal article" date="2014" name="Int. J. Syst. Evol. Microbiol.">
        <title>Complete genome sequence of Corynebacterium casei LMG S-19264T (=DSM 44701T), isolated from a smear-ripened cheese.</title>
        <authorList>
            <consortium name="US DOE Joint Genome Institute (JGI-PGF)"/>
            <person name="Walter F."/>
            <person name="Albersmeier A."/>
            <person name="Kalinowski J."/>
            <person name="Ruckert C."/>
        </authorList>
    </citation>
    <scope>NUCLEOTIDE SEQUENCE</scope>
    <source>
        <strain evidence="2">JCM 4988</strain>
    </source>
</reference>